<dbReference type="EMBL" id="PIQN01000008">
    <property type="protein sequence ID" value="PKA43222.1"/>
    <property type="molecule type" value="Genomic_DNA"/>
</dbReference>
<organism evidence="1 2">
    <name type="scientific">Rhizobium sullae</name>
    <name type="common">Rhizobium hedysari</name>
    <dbReference type="NCBI Taxonomy" id="50338"/>
    <lineage>
        <taxon>Bacteria</taxon>
        <taxon>Pseudomonadati</taxon>
        <taxon>Pseudomonadota</taxon>
        <taxon>Alphaproteobacteria</taxon>
        <taxon>Hyphomicrobiales</taxon>
        <taxon>Rhizobiaceae</taxon>
        <taxon>Rhizobium/Agrobacterium group</taxon>
        <taxon>Rhizobium</taxon>
    </lineage>
</organism>
<sequence>MGLFSDFAIDVDDLELLQAIITDACCALKISPDHQGLVARVVDLHSQGLARKEILEGLRVEFGKSLADGIGRTAVDD</sequence>
<reference evidence="1 2" key="2">
    <citation type="submission" date="2017-12" db="EMBL/GenBank/DDBJ databases">
        <title>Genome sequence of Rhizobium sullae HCNT1 isolated from Sulla coronaria nodules and featuring peculiar denitrification phenotypes.</title>
        <authorList>
            <person name="De Diego-Diaz B."/>
            <person name="Treu L."/>
            <person name="Campanaro S."/>
            <person name="Da Silva Duarte V."/>
            <person name="Basaglia M."/>
            <person name="Favaro L."/>
            <person name="Casella S."/>
            <person name="Squartini A."/>
        </authorList>
    </citation>
    <scope>NUCLEOTIDE SEQUENCE [LARGE SCALE GENOMIC DNA]</scope>
    <source>
        <strain evidence="1 2">HCNT1</strain>
    </source>
</reference>
<dbReference type="Proteomes" id="UP000232164">
    <property type="component" value="Unassembled WGS sequence"/>
</dbReference>
<dbReference type="AlphaFoldDB" id="A0A2N0DAW0"/>
<dbReference type="RefSeq" id="WP_100771506.1">
    <property type="nucleotide sequence ID" value="NZ_PIQN01000008.1"/>
</dbReference>
<evidence type="ECO:0000313" key="1">
    <source>
        <dbReference type="EMBL" id="PKA43222.1"/>
    </source>
</evidence>
<protein>
    <submittedName>
        <fullName evidence="1">Uncharacterized protein</fullName>
    </submittedName>
</protein>
<gene>
    <name evidence="1" type="ORF">CWR43_14350</name>
</gene>
<accession>A0A2N0DAW0</accession>
<name>A0A2N0DAW0_RHISU</name>
<evidence type="ECO:0000313" key="2">
    <source>
        <dbReference type="Proteomes" id="UP000232164"/>
    </source>
</evidence>
<proteinExistence type="predicted"/>
<comment type="caution">
    <text evidence="1">The sequence shown here is derived from an EMBL/GenBank/DDBJ whole genome shotgun (WGS) entry which is preliminary data.</text>
</comment>
<reference evidence="1 2" key="1">
    <citation type="submission" date="2017-11" db="EMBL/GenBank/DDBJ databases">
        <authorList>
            <person name="Han C.G."/>
        </authorList>
    </citation>
    <scope>NUCLEOTIDE SEQUENCE [LARGE SCALE GENOMIC DNA]</scope>
    <source>
        <strain evidence="1 2">HCNT1</strain>
    </source>
</reference>